<keyword evidence="5" id="KW-0469">Meiosis</keyword>
<keyword evidence="2" id="KW-0175">Coiled coil</keyword>
<evidence type="ECO:0000313" key="8">
    <source>
        <dbReference type="EMBL" id="KXZ46370.1"/>
    </source>
</evidence>
<dbReference type="STRING" id="33097.A0A150GAJ3"/>
<dbReference type="GO" id="GO:0003690">
    <property type="term" value="F:double-stranded DNA binding"/>
    <property type="evidence" value="ECO:0007669"/>
    <property type="project" value="TreeGrafter"/>
</dbReference>
<dbReference type="EMBL" id="LSYV01000045">
    <property type="protein sequence ID" value="KXZ46370.1"/>
    <property type="molecule type" value="Genomic_DNA"/>
</dbReference>
<feature type="domain" description="Leucine zipper with capping helix" evidence="7">
    <location>
        <begin position="46"/>
        <end position="100"/>
    </location>
</feature>
<keyword evidence="9" id="KW-1185">Reference proteome</keyword>
<evidence type="ECO:0000256" key="6">
    <source>
        <dbReference type="SAM" id="MobiDB-lite"/>
    </source>
</evidence>
<dbReference type="AlphaFoldDB" id="A0A150GAJ3"/>
<organism evidence="8 9">
    <name type="scientific">Gonium pectorale</name>
    <name type="common">Green alga</name>
    <dbReference type="NCBI Taxonomy" id="33097"/>
    <lineage>
        <taxon>Eukaryota</taxon>
        <taxon>Viridiplantae</taxon>
        <taxon>Chlorophyta</taxon>
        <taxon>core chlorophytes</taxon>
        <taxon>Chlorophyceae</taxon>
        <taxon>CS clade</taxon>
        <taxon>Chlamydomonadales</taxon>
        <taxon>Volvocaceae</taxon>
        <taxon>Gonium</taxon>
    </lineage>
</organism>
<evidence type="ECO:0000256" key="2">
    <source>
        <dbReference type="ARBA" id="ARBA00023054"/>
    </source>
</evidence>
<dbReference type="InterPro" id="IPR040661">
    <property type="entry name" value="LZ3wCH"/>
</dbReference>
<evidence type="ECO:0000256" key="5">
    <source>
        <dbReference type="ARBA" id="ARBA00023254"/>
    </source>
</evidence>
<evidence type="ECO:0000256" key="3">
    <source>
        <dbReference type="ARBA" id="ARBA00023172"/>
    </source>
</evidence>
<comment type="caution">
    <text evidence="8">The sequence shown here is derived from an EMBL/GenBank/DDBJ whole genome shotgun (WGS) entry which is preliminary data.</text>
</comment>
<dbReference type="Proteomes" id="UP000075714">
    <property type="component" value="Unassembled WGS sequence"/>
</dbReference>
<dbReference type="Pfam" id="PF18517">
    <property type="entry name" value="LZ3wCH"/>
    <property type="match status" value="1"/>
</dbReference>
<keyword evidence="4" id="KW-0539">Nucleus</keyword>
<reference evidence="9" key="1">
    <citation type="journal article" date="2016" name="Nat. Commun.">
        <title>The Gonium pectorale genome demonstrates co-option of cell cycle regulation during the evolution of multicellularity.</title>
        <authorList>
            <person name="Hanschen E.R."/>
            <person name="Marriage T.N."/>
            <person name="Ferris P.J."/>
            <person name="Hamaji T."/>
            <person name="Toyoda A."/>
            <person name="Fujiyama A."/>
            <person name="Neme R."/>
            <person name="Noguchi H."/>
            <person name="Minakuchi Y."/>
            <person name="Suzuki M."/>
            <person name="Kawai-Toyooka H."/>
            <person name="Smith D.R."/>
            <person name="Sparks H."/>
            <person name="Anderson J."/>
            <person name="Bakaric R."/>
            <person name="Luria V."/>
            <person name="Karger A."/>
            <person name="Kirschner M.W."/>
            <person name="Durand P.M."/>
            <person name="Michod R.E."/>
            <person name="Nozaki H."/>
            <person name="Olson B.J."/>
        </authorList>
    </citation>
    <scope>NUCLEOTIDE SEQUENCE [LARGE SCALE GENOMIC DNA]</scope>
    <source>
        <strain evidence="9">NIES-2863</strain>
    </source>
</reference>
<comment type="subcellular location">
    <subcellularLocation>
        <location evidence="1">Nucleus</location>
    </subcellularLocation>
</comment>
<dbReference type="GO" id="GO:0007129">
    <property type="term" value="P:homologous chromosome pairing at meiosis"/>
    <property type="evidence" value="ECO:0007669"/>
    <property type="project" value="TreeGrafter"/>
</dbReference>
<dbReference type="PANTHER" id="PTHR15938">
    <property type="entry name" value="TBP-1 INTERACTING PROTEIN"/>
    <property type="match status" value="1"/>
</dbReference>
<gene>
    <name evidence="8" type="ORF">GPECTOR_44g47</name>
</gene>
<proteinExistence type="predicted"/>
<name>A0A150GAJ3_GONPE</name>
<evidence type="ECO:0000256" key="4">
    <source>
        <dbReference type="ARBA" id="ARBA00023242"/>
    </source>
</evidence>
<evidence type="ECO:0000259" key="7">
    <source>
        <dbReference type="Pfam" id="PF18517"/>
    </source>
</evidence>
<accession>A0A150GAJ3</accession>
<dbReference type="GO" id="GO:0120231">
    <property type="term" value="C:DNA recombinase auxiliary factor complex"/>
    <property type="evidence" value="ECO:0007669"/>
    <property type="project" value="TreeGrafter"/>
</dbReference>
<dbReference type="PANTHER" id="PTHR15938:SF0">
    <property type="entry name" value="HOMOLOGOUS-PAIRING PROTEIN 2 HOMOLOG"/>
    <property type="match status" value="1"/>
</dbReference>
<dbReference type="GO" id="GO:0000794">
    <property type="term" value="C:condensed nuclear chromosome"/>
    <property type="evidence" value="ECO:0007669"/>
    <property type="project" value="TreeGrafter"/>
</dbReference>
<dbReference type="GO" id="GO:0120230">
    <property type="term" value="F:recombinase activator activity"/>
    <property type="evidence" value="ECO:0007669"/>
    <property type="project" value="TreeGrafter"/>
</dbReference>
<dbReference type="GO" id="GO:0010774">
    <property type="term" value="P:meiotic strand invasion involved in reciprocal meiotic recombination"/>
    <property type="evidence" value="ECO:0007669"/>
    <property type="project" value="TreeGrafter"/>
</dbReference>
<evidence type="ECO:0000313" key="9">
    <source>
        <dbReference type="Proteomes" id="UP000075714"/>
    </source>
</evidence>
<keyword evidence="3" id="KW-0233">DNA recombination</keyword>
<feature type="region of interest" description="Disordered" evidence="6">
    <location>
        <begin position="96"/>
        <end position="118"/>
    </location>
</feature>
<sequence length="118" mass="13444">MRPELGQLRSALSEEEIARQTADLTKKLADDEAKLKLLKAGTVLITAEEREAVEQQLTSYLDVWRKRRSMFKNIWSAISEGLDGKQSELFEEIGVESDEAAGADMPEAERLLPKRRRR</sequence>
<dbReference type="OrthoDB" id="272266at2759"/>
<dbReference type="GO" id="GO:0000709">
    <property type="term" value="P:meiotic joint molecule formation"/>
    <property type="evidence" value="ECO:0007669"/>
    <property type="project" value="TreeGrafter"/>
</dbReference>
<protein>
    <recommendedName>
        <fullName evidence="7">Leucine zipper with capping helix domain-containing protein</fullName>
    </recommendedName>
</protein>
<evidence type="ECO:0000256" key="1">
    <source>
        <dbReference type="ARBA" id="ARBA00004123"/>
    </source>
</evidence>